<evidence type="ECO:0000256" key="7">
    <source>
        <dbReference type="SAM" id="Phobius"/>
    </source>
</evidence>
<proteinExistence type="predicted"/>
<comment type="caution">
    <text evidence="10">The sequence shown here is derived from an EMBL/GenBank/DDBJ whole genome shotgun (WGS) entry which is preliminary data.</text>
</comment>
<evidence type="ECO:0000256" key="4">
    <source>
        <dbReference type="ARBA" id="ARBA00022679"/>
    </source>
</evidence>
<evidence type="ECO:0000256" key="6">
    <source>
        <dbReference type="SAM" id="MobiDB-lite"/>
    </source>
</evidence>
<keyword evidence="4" id="KW-0808">Transferase</keyword>
<keyword evidence="7" id="KW-0472">Membrane</keyword>
<evidence type="ECO:0000256" key="1">
    <source>
        <dbReference type="ARBA" id="ARBA00000085"/>
    </source>
</evidence>
<keyword evidence="3" id="KW-0597">Phosphoprotein</keyword>
<accession>A0ABW3FPR9</accession>
<reference evidence="11" key="1">
    <citation type="journal article" date="2019" name="Int. J. Syst. Evol. Microbiol.">
        <title>The Global Catalogue of Microorganisms (GCM) 10K type strain sequencing project: providing services to taxonomists for standard genome sequencing and annotation.</title>
        <authorList>
            <consortium name="The Broad Institute Genomics Platform"/>
            <consortium name="The Broad Institute Genome Sequencing Center for Infectious Disease"/>
            <person name="Wu L."/>
            <person name="Ma J."/>
        </authorList>
    </citation>
    <scope>NUCLEOTIDE SEQUENCE [LARGE SCALE GENOMIC DNA]</scope>
    <source>
        <strain evidence="11">CCUG 56401</strain>
    </source>
</reference>
<name>A0ABW3FPR9_9PSEU</name>
<dbReference type="PANTHER" id="PTHR45436">
    <property type="entry name" value="SENSOR HISTIDINE KINASE YKOH"/>
    <property type="match status" value="1"/>
</dbReference>
<dbReference type="SUPFAM" id="SSF55874">
    <property type="entry name" value="ATPase domain of HSP90 chaperone/DNA topoisomerase II/histidine kinase"/>
    <property type="match status" value="1"/>
</dbReference>
<gene>
    <name evidence="10" type="ORF">ACFQ16_12455</name>
</gene>
<feature type="compositionally biased region" description="Basic and acidic residues" evidence="6">
    <location>
        <begin position="788"/>
        <end position="799"/>
    </location>
</feature>
<feature type="region of interest" description="Disordered" evidence="6">
    <location>
        <begin position="675"/>
        <end position="799"/>
    </location>
</feature>
<evidence type="ECO:0000259" key="8">
    <source>
        <dbReference type="Pfam" id="PF02518"/>
    </source>
</evidence>
<dbReference type="RefSeq" id="WP_345600178.1">
    <property type="nucleotide sequence ID" value="NZ_BAABLT010000005.1"/>
</dbReference>
<dbReference type="PANTHER" id="PTHR45436:SF5">
    <property type="entry name" value="SENSOR HISTIDINE KINASE TRCS"/>
    <property type="match status" value="1"/>
</dbReference>
<dbReference type="EC" id="2.7.13.3" evidence="2"/>
<evidence type="ECO:0000256" key="5">
    <source>
        <dbReference type="ARBA" id="ARBA00022777"/>
    </source>
</evidence>
<comment type="catalytic activity">
    <reaction evidence="1">
        <text>ATP + protein L-histidine = ADP + protein N-phospho-L-histidine.</text>
        <dbReference type="EC" id="2.7.13.3"/>
    </reaction>
</comment>
<organism evidence="10 11">
    <name type="scientific">Saccharopolyspora rosea</name>
    <dbReference type="NCBI Taxonomy" id="524884"/>
    <lineage>
        <taxon>Bacteria</taxon>
        <taxon>Bacillati</taxon>
        <taxon>Actinomycetota</taxon>
        <taxon>Actinomycetes</taxon>
        <taxon>Pseudonocardiales</taxon>
        <taxon>Pseudonocardiaceae</taxon>
        <taxon>Saccharopolyspora</taxon>
    </lineage>
</organism>
<evidence type="ECO:0000313" key="11">
    <source>
        <dbReference type="Proteomes" id="UP001597018"/>
    </source>
</evidence>
<dbReference type="Proteomes" id="UP001597018">
    <property type="component" value="Unassembled WGS sequence"/>
</dbReference>
<dbReference type="Gene3D" id="3.30.565.10">
    <property type="entry name" value="Histidine kinase-like ATPase, C-terminal domain"/>
    <property type="match status" value="1"/>
</dbReference>
<sequence length="799" mass="85801">MTNQDQTTPPVAGRRRWSRRSAGEASIKARLAWTVTIPWVVVAVLWVFACSAFAYDAIHTQQVASRFRQASLPAITALEQVQEERRLALESVGRAGASPELIAQQQRASAAVADMRQAAEAAASLAPTGVSGAIQRLNGYFDRMPEIRARIDAGTASVDEVVNFYNGLFDAATNVFEVQARTATETDTLQGALTGIALFRATDMMGRETTLGTAVLNEGVLSAEDHRKFAKLSDTYHAELENSVDQLEPEVRAQYEAMLASPEWQQLVTSEDEIITHGPHRAGEAPPVDPRAFGSAADKVTERMSGLVNRQADLISAEAVDNGNRTLQTVLWGSLAALLVALVSFLLSRRVYRSVVDNTLISRLKGLRTESLHLAQRLPEVVRKLREGGHVDVVAEMNALRGYGNDELGQVANAIQLFQKEAMDAAVGETRARQGARMVFVGMAHRIQRLLRHMHSTIDTLERNEENSAQLSRLFELDNAATRARRTVENLLVLGDQQPGRRWSKPVPLLDVLRSAVSEIDQYSRVVIGHVPDVVVTGAAVGDAIHLVSELIDNATAFSPPHTQVHVSADAVARGVAIEIADQGLGMDDRSRLRANRMMANPPAFDRLVLENNKAEQLGLFTAARLAKRRDVAVEFGVSAYGGTRATVLLPERLLSPRDTDQQALGGAPRVALAAGGAVGDPQPSDADTPPTGISVSQPPAAPTAVPAEPAPAETAPAEPVAAPAEPVPEAAGVAASGGRPPLPKRVPQSHLVDGLKEDPDKEADVVASPSRLAGFRRAFQGGSIADSGEHRDSDDHEQ</sequence>
<feature type="domain" description="Nitrate/nitrite sensing protein" evidence="9">
    <location>
        <begin position="79"/>
        <end position="313"/>
    </location>
</feature>
<feature type="compositionally biased region" description="Low complexity" evidence="6">
    <location>
        <begin position="703"/>
        <end position="735"/>
    </location>
</feature>
<feature type="domain" description="Histidine kinase/HSP90-like ATPase" evidence="8">
    <location>
        <begin position="545"/>
        <end position="653"/>
    </location>
</feature>
<dbReference type="InterPro" id="IPR003594">
    <property type="entry name" value="HATPase_dom"/>
</dbReference>
<dbReference type="InterPro" id="IPR050428">
    <property type="entry name" value="TCS_sensor_his_kinase"/>
</dbReference>
<dbReference type="Pfam" id="PF08376">
    <property type="entry name" value="NIT"/>
    <property type="match status" value="1"/>
</dbReference>
<evidence type="ECO:0000259" key="9">
    <source>
        <dbReference type="Pfam" id="PF08376"/>
    </source>
</evidence>
<dbReference type="Pfam" id="PF02518">
    <property type="entry name" value="HATPase_c"/>
    <property type="match status" value="1"/>
</dbReference>
<keyword evidence="7" id="KW-1133">Transmembrane helix</keyword>
<keyword evidence="5" id="KW-0418">Kinase</keyword>
<feature type="transmembrane region" description="Helical" evidence="7">
    <location>
        <begin position="37"/>
        <end position="58"/>
    </location>
</feature>
<keyword evidence="7" id="KW-0812">Transmembrane</keyword>
<evidence type="ECO:0000256" key="3">
    <source>
        <dbReference type="ARBA" id="ARBA00022553"/>
    </source>
</evidence>
<protein>
    <recommendedName>
        <fullName evidence="2">histidine kinase</fullName>
        <ecNumber evidence="2">2.7.13.3</ecNumber>
    </recommendedName>
</protein>
<dbReference type="InterPro" id="IPR013587">
    <property type="entry name" value="Nitrate/nitrite_sensing"/>
</dbReference>
<dbReference type="EMBL" id="JBHTIW010000007">
    <property type="protein sequence ID" value="MFD0920556.1"/>
    <property type="molecule type" value="Genomic_DNA"/>
</dbReference>
<evidence type="ECO:0000256" key="2">
    <source>
        <dbReference type="ARBA" id="ARBA00012438"/>
    </source>
</evidence>
<dbReference type="InterPro" id="IPR036890">
    <property type="entry name" value="HATPase_C_sf"/>
</dbReference>
<evidence type="ECO:0000313" key="10">
    <source>
        <dbReference type="EMBL" id="MFD0920556.1"/>
    </source>
</evidence>
<feature type="compositionally biased region" description="Basic and acidic residues" evidence="6">
    <location>
        <begin position="754"/>
        <end position="765"/>
    </location>
</feature>
<keyword evidence="11" id="KW-1185">Reference proteome</keyword>